<proteinExistence type="predicted"/>
<gene>
    <name evidence="1" type="ORF">WKI47_05125</name>
</gene>
<sequence>MNGIQDGFFEHDSEIETFGRDSVAVTVKQILYLCQCHNSPGTIAVFASDWIRGILKDGTTAERR</sequence>
<accession>A0ACC6P8S1</accession>
<evidence type="ECO:0000313" key="1">
    <source>
        <dbReference type="EMBL" id="MEJ8303297.1"/>
    </source>
</evidence>
<protein>
    <submittedName>
        <fullName evidence="1">Uncharacterized protein</fullName>
    </submittedName>
</protein>
<comment type="caution">
    <text evidence="1">The sequence shown here is derived from an EMBL/GenBank/DDBJ whole genome shotgun (WGS) entry which is preliminary data.</text>
</comment>
<organism evidence="1 2">
    <name type="scientific">Saccharibacillus sacchari</name>
    <dbReference type="NCBI Taxonomy" id="456493"/>
    <lineage>
        <taxon>Bacteria</taxon>
        <taxon>Bacillati</taxon>
        <taxon>Bacillota</taxon>
        <taxon>Bacilli</taxon>
        <taxon>Bacillales</taxon>
        <taxon>Paenibacillaceae</taxon>
        <taxon>Saccharibacillus</taxon>
    </lineage>
</organism>
<name>A0ACC6P8S1_9BACL</name>
<keyword evidence="2" id="KW-1185">Reference proteome</keyword>
<dbReference type="EMBL" id="JBBKAR010000016">
    <property type="protein sequence ID" value="MEJ8303297.1"/>
    <property type="molecule type" value="Genomic_DNA"/>
</dbReference>
<reference evidence="1" key="1">
    <citation type="submission" date="2024-03" db="EMBL/GenBank/DDBJ databases">
        <title>Whole genome sequecning of epiphytes from Marcgravia umbellata leaves.</title>
        <authorList>
            <person name="Kumar G."/>
            <person name="Savka M.A."/>
        </authorList>
    </citation>
    <scope>NUCLEOTIDE SEQUENCE</scope>
    <source>
        <strain evidence="1">RIT_BL5</strain>
    </source>
</reference>
<dbReference type="Proteomes" id="UP001380953">
    <property type="component" value="Unassembled WGS sequence"/>
</dbReference>
<evidence type="ECO:0000313" key="2">
    <source>
        <dbReference type="Proteomes" id="UP001380953"/>
    </source>
</evidence>